<name>A0ABN2QWP1_9PSEU</name>
<keyword evidence="3" id="KW-1185">Reference proteome</keyword>
<organism evidence="2 3">
    <name type="scientific">Amycolatopsis minnesotensis</name>
    <dbReference type="NCBI Taxonomy" id="337894"/>
    <lineage>
        <taxon>Bacteria</taxon>
        <taxon>Bacillati</taxon>
        <taxon>Actinomycetota</taxon>
        <taxon>Actinomycetes</taxon>
        <taxon>Pseudonocardiales</taxon>
        <taxon>Pseudonocardiaceae</taxon>
        <taxon>Amycolatopsis</taxon>
    </lineage>
</organism>
<feature type="region of interest" description="Disordered" evidence="1">
    <location>
        <begin position="50"/>
        <end position="72"/>
    </location>
</feature>
<dbReference type="Proteomes" id="UP001501116">
    <property type="component" value="Unassembled WGS sequence"/>
</dbReference>
<protein>
    <submittedName>
        <fullName evidence="2">Uncharacterized protein</fullName>
    </submittedName>
</protein>
<comment type="caution">
    <text evidence="2">The sequence shown here is derived from an EMBL/GenBank/DDBJ whole genome shotgun (WGS) entry which is preliminary data.</text>
</comment>
<evidence type="ECO:0000313" key="3">
    <source>
        <dbReference type="Proteomes" id="UP001501116"/>
    </source>
</evidence>
<evidence type="ECO:0000256" key="1">
    <source>
        <dbReference type="SAM" id="MobiDB-lite"/>
    </source>
</evidence>
<dbReference type="EMBL" id="BAAANN010000011">
    <property type="protein sequence ID" value="GAA1959527.1"/>
    <property type="molecule type" value="Genomic_DNA"/>
</dbReference>
<dbReference type="RefSeq" id="WP_344418505.1">
    <property type="nucleotide sequence ID" value="NZ_BAAANN010000011.1"/>
</dbReference>
<proteinExistence type="predicted"/>
<reference evidence="2 3" key="1">
    <citation type="journal article" date="2019" name="Int. J. Syst. Evol. Microbiol.">
        <title>The Global Catalogue of Microorganisms (GCM) 10K type strain sequencing project: providing services to taxonomists for standard genome sequencing and annotation.</title>
        <authorList>
            <consortium name="The Broad Institute Genomics Platform"/>
            <consortium name="The Broad Institute Genome Sequencing Center for Infectious Disease"/>
            <person name="Wu L."/>
            <person name="Ma J."/>
        </authorList>
    </citation>
    <scope>NUCLEOTIDE SEQUENCE [LARGE SCALE GENOMIC DNA]</scope>
    <source>
        <strain evidence="2 3">JCM 14545</strain>
    </source>
</reference>
<accession>A0ABN2QWP1</accession>
<evidence type="ECO:0000313" key="2">
    <source>
        <dbReference type="EMBL" id="GAA1959527.1"/>
    </source>
</evidence>
<sequence>MGKDSAKNEVGHAYLGDVFMRHPLTARNQEELEIAAKADDILERMGAYFKKTPEGGGKPIQPTGFGRVMRTV</sequence>
<gene>
    <name evidence="2" type="ORF">GCM10009754_32550</name>
</gene>